<dbReference type="AlphaFoldDB" id="A0A8K1FEZ4"/>
<comment type="subunit">
    <text evidence="6">Component of a multi-subunit COQ enzyme complex.</text>
</comment>
<evidence type="ECO:0000313" key="7">
    <source>
        <dbReference type="EMBL" id="TMW58469.1"/>
    </source>
</evidence>
<dbReference type="UniPathway" id="UPA00232"/>
<keyword evidence="3 6" id="KW-0496">Mitochondrion</keyword>
<keyword evidence="4 6" id="KW-0472">Membrane</keyword>
<accession>A0A8K1FEZ4</accession>
<comment type="subcellular location">
    <subcellularLocation>
        <location evidence="6">Mitochondrion inner membrane</location>
        <topology evidence="6">Peripheral membrane protein</topology>
        <orientation evidence="6">Matrix side</orientation>
    </subcellularLocation>
</comment>
<comment type="pathway">
    <text evidence="6">Cofactor biosynthesis; ubiquinone biosynthesis.</text>
</comment>
<dbReference type="EMBL" id="SPLM01000111">
    <property type="protein sequence ID" value="TMW58469.1"/>
    <property type="molecule type" value="Genomic_DNA"/>
</dbReference>
<feature type="binding site" evidence="6">
    <location>
        <position position="185"/>
    </location>
    <ligand>
        <name>Zn(2+)</name>
        <dbReference type="ChEBI" id="CHEBI:29105"/>
    </ligand>
</feature>
<evidence type="ECO:0000256" key="1">
    <source>
        <dbReference type="ARBA" id="ARBA00022688"/>
    </source>
</evidence>
<keyword evidence="2 6" id="KW-0999">Mitochondrion inner membrane</keyword>
<comment type="similarity">
    <text evidence="6">Belongs to the COQ4 family.</text>
</comment>
<organism evidence="7 8">
    <name type="scientific">Pythium oligandrum</name>
    <name type="common">Mycoparasitic fungus</name>
    <dbReference type="NCBI Taxonomy" id="41045"/>
    <lineage>
        <taxon>Eukaryota</taxon>
        <taxon>Sar</taxon>
        <taxon>Stramenopiles</taxon>
        <taxon>Oomycota</taxon>
        <taxon>Peronosporomycetes</taxon>
        <taxon>Pythiales</taxon>
        <taxon>Pythiaceae</taxon>
        <taxon>Pythium</taxon>
    </lineage>
</organism>
<keyword evidence="8" id="KW-1185">Reference proteome</keyword>
<feature type="binding site" evidence="6">
    <location>
        <position position="181"/>
    </location>
    <ligand>
        <name>Zn(2+)</name>
        <dbReference type="ChEBI" id="CHEBI:29105"/>
    </ligand>
</feature>
<evidence type="ECO:0000256" key="4">
    <source>
        <dbReference type="ARBA" id="ARBA00023136"/>
    </source>
</evidence>
<reference evidence="7" key="1">
    <citation type="submission" date="2019-03" db="EMBL/GenBank/DDBJ databases">
        <title>Long read genome sequence of the mycoparasitic Pythium oligandrum ATCC 38472 isolated from sugarbeet rhizosphere.</title>
        <authorList>
            <person name="Gaulin E."/>
        </authorList>
    </citation>
    <scope>NUCLEOTIDE SEQUENCE</scope>
    <source>
        <strain evidence="7">ATCC 38472_TT</strain>
    </source>
</reference>
<keyword evidence="6" id="KW-0479">Metal-binding</keyword>
<name>A0A8K1FEZ4_PYTOL</name>
<dbReference type="GO" id="GO:0008270">
    <property type="term" value="F:zinc ion binding"/>
    <property type="evidence" value="ECO:0007669"/>
    <property type="project" value="UniProtKB-UniRule"/>
</dbReference>
<dbReference type="PANTHER" id="PTHR12922:SF7">
    <property type="entry name" value="UBIQUINONE BIOSYNTHESIS PROTEIN COQ4 HOMOLOG, MITOCHONDRIAL"/>
    <property type="match status" value="1"/>
</dbReference>
<evidence type="ECO:0000256" key="2">
    <source>
        <dbReference type="ARBA" id="ARBA00022792"/>
    </source>
</evidence>
<comment type="cofactor">
    <cofactor evidence="6">
        <name>Zn(2+)</name>
        <dbReference type="ChEBI" id="CHEBI:29105"/>
    </cofactor>
</comment>
<keyword evidence="6" id="KW-0862">Zinc</keyword>
<comment type="function">
    <text evidence="6">Lyase that catalyzes the C1-decarboxylation of 4-hydroxy-3-methoxy-5-(all-trans-polyprenyl)benzoic acid into 2-methoxy-6-(all-trans-polyprenyl)phenol during ubiquinone biosynthesis.</text>
</comment>
<evidence type="ECO:0000256" key="5">
    <source>
        <dbReference type="ARBA" id="ARBA00023239"/>
    </source>
</evidence>
<feature type="binding site" evidence="6">
    <location>
        <position position="197"/>
    </location>
    <ligand>
        <name>Zn(2+)</name>
        <dbReference type="ChEBI" id="CHEBI:29105"/>
    </ligand>
</feature>
<dbReference type="Proteomes" id="UP000794436">
    <property type="component" value="Unassembled WGS sequence"/>
</dbReference>
<feature type="binding site" evidence="6">
    <location>
        <position position="182"/>
    </location>
    <ligand>
        <name>Zn(2+)</name>
        <dbReference type="ChEBI" id="CHEBI:29105"/>
    </ligand>
</feature>
<comment type="caution">
    <text evidence="7">The sequence shown here is derived from an EMBL/GenBank/DDBJ whole genome shotgun (WGS) entry which is preliminary data.</text>
</comment>
<evidence type="ECO:0000256" key="3">
    <source>
        <dbReference type="ARBA" id="ARBA00023128"/>
    </source>
</evidence>
<dbReference type="GO" id="GO:0120539">
    <property type="term" value="F:4-hydroxy-3-methoxy-5-polyprenylbenzoate decarboxylase activity"/>
    <property type="evidence" value="ECO:0007669"/>
    <property type="project" value="UniProtKB-EC"/>
</dbReference>
<dbReference type="EC" id="4.1.1.130" evidence="6"/>
<dbReference type="PANTHER" id="PTHR12922">
    <property type="entry name" value="UBIQUINONE BIOSYNTHESIS PROTEIN"/>
    <property type="match status" value="1"/>
</dbReference>
<evidence type="ECO:0000313" key="8">
    <source>
        <dbReference type="Proteomes" id="UP000794436"/>
    </source>
</evidence>
<dbReference type="GO" id="GO:0031314">
    <property type="term" value="C:extrinsic component of mitochondrial inner membrane"/>
    <property type="evidence" value="ECO:0007669"/>
    <property type="project" value="UniProtKB-UniRule"/>
</dbReference>
<keyword evidence="5 6" id="KW-0456">Lyase</keyword>
<keyword evidence="1 6" id="KW-0831">Ubiquinone biosynthesis</keyword>
<gene>
    <name evidence="7" type="ORF">Poli38472_010028</name>
</gene>
<protein>
    <recommendedName>
        <fullName evidence="6">Ubiquinone biosynthesis protein COQ4 homolog, mitochondrial</fullName>
    </recommendedName>
    <alternativeName>
        <fullName evidence="6">4-hydroxy-3-methoxy-5-polyprenylbenzoate decarboxylase</fullName>
        <ecNumber evidence="6">4.1.1.130</ecNumber>
    </alternativeName>
    <alternativeName>
        <fullName evidence="6">Coenzyme Q biosynthesis protein 4 homolog</fullName>
    </alternativeName>
</protein>
<dbReference type="HAMAP" id="MF_03111">
    <property type="entry name" value="Coq4"/>
    <property type="match status" value="1"/>
</dbReference>
<dbReference type="Pfam" id="PF05019">
    <property type="entry name" value="Coq4"/>
    <property type="match status" value="1"/>
</dbReference>
<comment type="catalytic activity">
    <reaction evidence="6">
        <text>a 4-hydroxy-3-methoxy-5-(all-trans-polyprenyl)benzoate + H(+) = a 2-methoxy-6-(all-trans-polyprenyl)phenol + CO2</text>
        <dbReference type="Rhea" id="RHEA:81179"/>
        <dbReference type="Rhea" id="RHEA-COMP:9551"/>
        <dbReference type="Rhea" id="RHEA-COMP:10931"/>
        <dbReference type="ChEBI" id="CHEBI:15378"/>
        <dbReference type="ChEBI" id="CHEBI:16526"/>
        <dbReference type="ChEBI" id="CHEBI:62731"/>
        <dbReference type="ChEBI" id="CHEBI:84443"/>
        <dbReference type="EC" id="4.1.1.130"/>
    </reaction>
</comment>
<evidence type="ECO:0000256" key="6">
    <source>
        <dbReference type="HAMAP-Rule" id="MF_03111"/>
    </source>
</evidence>
<dbReference type="InterPro" id="IPR007715">
    <property type="entry name" value="Coq4"/>
</dbReference>
<dbReference type="OrthoDB" id="4249at2759"/>
<sequence>MLGGAQAAVRMARGAGRIVAAARARRVASLQAAAGGLHAGAELPPVAGEPCKRVLYDTHMPTSPTQKILLSFVSAFTVFANPERGDMLATLGEVTGREALQRVHARMCSDPVGTRILVEQPTIRSDQIDFDYLRNLPKDTFGYAYSQFMDAHGFEADGRAYVKYIDDPELAYVMQRYRELHDFWHTLFGLPPTVFGEIILKYVELVQTGLPHCALSGFVGPLRLESAERKRLVTEYIPWANEAGHQAKFLMNVYYEKEFETPLEELRTRLNILPPPPV</sequence>
<proteinExistence type="inferred from homology"/>
<dbReference type="InterPro" id="IPR027540">
    <property type="entry name" value="Coq4_euk"/>
</dbReference>